<sequence>MKNVSDVCKFNRCRQSQLTSFVIHVNRRVGDFDHWPGENYGNAVLLHHCDLKNEEGEDFSMLFRDNKFLGLQNCKGVRNFLLDVFLKLNKPNSLEHLDISKCRGMECFLTNEQFLTASQELDSCFFLLRTLKHIMLCGLENFIGVIQNIGVAVEPRLPQAAVFSSLQSLSITRCRKMRKLGLPLSEFQNLEEICISEWDKIEEIIEVEEGEGRVVSLPKLRLLKLWDLPRLKSICNTMLFCSSIVLIHLQECRELKKLPLHFDLTSPSPPQTLESILIWKEDKEWWESLEWEHPTHSHLLQPLVTFDYSHYSSG</sequence>
<organism evidence="3 4">
    <name type="scientific">Handroanthus impetiginosus</name>
    <dbReference type="NCBI Taxonomy" id="429701"/>
    <lineage>
        <taxon>Eukaryota</taxon>
        <taxon>Viridiplantae</taxon>
        <taxon>Streptophyta</taxon>
        <taxon>Embryophyta</taxon>
        <taxon>Tracheophyta</taxon>
        <taxon>Spermatophyta</taxon>
        <taxon>Magnoliopsida</taxon>
        <taxon>eudicotyledons</taxon>
        <taxon>Gunneridae</taxon>
        <taxon>Pentapetalae</taxon>
        <taxon>asterids</taxon>
        <taxon>lamiids</taxon>
        <taxon>Lamiales</taxon>
        <taxon>Bignoniaceae</taxon>
        <taxon>Crescentiina</taxon>
        <taxon>Tabebuia alliance</taxon>
        <taxon>Handroanthus</taxon>
    </lineage>
</organism>
<evidence type="ECO:0000313" key="3">
    <source>
        <dbReference type="EMBL" id="PIN22142.1"/>
    </source>
</evidence>
<dbReference type="STRING" id="429701.A0A2G9HXA6"/>
<dbReference type="EMBL" id="NKXS01000821">
    <property type="protein sequence ID" value="PIN22142.1"/>
    <property type="molecule type" value="Genomic_DNA"/>
</dbReference>
<name>A0A2G9HXA6_9LAMI</name>
<dbReference type="Pfam" id="PF23247">
    <property type="entry name" value="LRR_RPS2"/>
    <property type="match status" value="1"/>
</dbReference>
<comment type="caution">
    <text evidence="3">The sequence shown here is derived from an EMBL/GenBank/DDBJ whole genome shotgun (WGS) entry which is preliminary data.</text>
</comment>
<proteinExistence type="predicted"/>
<keyword evidence="1" id="KW-0611">Plant defense</keyword>
<reference evidence="4" key="1">
    <citation type="journal article" date="2018" name="Gigascience">
        <title>Genome assembly of the Pink Ipe (Handroanthus impetiginosus, Bignoniaceae), a highly valued, ecologically keystone Neotropical timber forest tree.</title>
        <authorList>
            <person name="Silva-Junior O.B."/>
            <person name="Grattapaglia D."/>
            <person name="Novaes E."/>
            <person name="Collevatti R.G."/>
        </authorList>
    </citation>
    <scope>NUCLEOTIDE SEQUENCE [LARGE SCALE GENOMIC DNA]</scope>
    <source>
        <strain evidence="4">cv. UFG-1</strain>
    </source>
</reference>
<evidence type="ECO:0000256" key="1">
    <source>
        <dbReference type="ARBA" id="ARBA00022821"/>
    </source>
</evidence>
<feature type="domain" description="Disease resistance protein At4g27190-like leucine-rich repeats" evidence="2">
    <location>
        <begin position="159"/>
        <end position="258"/>
    </location>
</feature>
<dbReference type="Proteomes" id="UP000231279">
    <property type="component" value="Unassembled WGS sequence"/>
</dbReference>
<dbReference type="Gene3D" id="3.80.10.10">
    <property type="entry name" value="Ribonuclease Inhibitor"/>
    <property type="match status" value="1"/>
</dbReference>
<dbReference type="InterPro" id="IPR032675">
    <property type="entry name" value="LRR_dom_sf"/>
</dbReference>
<dbReference type="SUPFAM" id="SSF52058">
    <property type="entry name" value="L domain-like"/>
    <property type="match status" value="1"/>
</dbReference>
<dbReference type="AlphaFoldDB" id="A0A2G9HXA6"/>
<protein>
    <recommendedName>
        <fullName evidence="2">Disease resistance protein At4g27190-like leucine-rich repeats domain-containing protein</fullName>
    </recommendedName>
</protein>
<dbReference type="InterPro" id="IPR057135">
    <property type="entry name" value="At4g27190-like_LRR"/>
</dbReference>
<evidence type="ECO:0000259" key="2">
    <source>
        <dbReference type="Pfam" id="PF23247"/>
    </source>
</evidence>
<evidence type="ECO:0000313" key="4">
    <source>
        <dbReference type="Proteomes" id="UP000231279"/>
    </source>
</evidence>
<dbReference type="OrthoDB" id="995913at2759"/>
<accession>A0A2G9HXA6</accession>
<dbReference type="PANTHER" id="PTHR33463">
    <property type="entry name" value="NB-ARC DOMAIN-CONTAINING PROTEIN-RELATED"/>
    <property type="match status" value="1"/>
</dbReference>
<gene>
    <name evidence="3" type="ORF">CDL12_05149</name>
</gene>
<keyword evidence="4" id="KW-1185">Reference proteome</keyword>
<dbReference type="PANTHER" id="PTHR33463:SF187">
    <property type="entry name" value="AND NB-ARC DOMAIN DISEASE RESISTANCE PROTEIN, PUTATIVE-RELATED"/>
    <property type="match status" value="1"/>
</dbReference>
<dbReference type="InterPro" id="IPR050905">
    <property type="entry name" value="Plant_NBS-LRR"/>
</dbReference>